<name>A0A7S4S3B0_9DINO</name>
<sequence>MASLGLGSGRARICTHRWTACGSAPAKVPALQPVARSAGELVTKTRSCSAGATDARSSQRAATATTTVQRTERRAAMVEGGKCGPGQRREASAKLARANIA</sequence>
<organism evidence="2">
    <name type="scientific">Alexandrium monilatum</name>
    <dbReference type="NCBI Taxonomy" id="311494"/>
    <lineage>
        <taxon>Eukaryota</taxon>
        <taxon>Sar</taxon>
        <taxon>Alveolata</taxon>
        <taxon>Dinophyceae</taxon>
        <taxon>Gonyaulacales</taxon>
        <taxon>Pyrocystaceae</taxon>
        <taxon>Alexandrium</taxon>
    </lineage>
</organism>
<dbReference type="AlphaFoldDB" id="A0A7S4S3B0"/>
<reference evidence="2" key="1">
    <citation type="submission" date="2021-01" db="EMBL/GenBank/DDBJ databases">
        <authorList>
            <person name="Corre E."/>
            <person name="Pelletier E."/>
            <person name="Niang G."/>
            <person name="Scheremetjew M."/>
            <person name="Finn R."/>
            <person name="Kale V."/>
            <person name="Holt S."/>
            <person name="Cochrane G."/>
            <person name="Meng A."/>
            <person name="Brown T."/>
            <person name="Cohen L."/>
        </authorList>
    </citation>
    <scope>NUCLEOTIDE SEQUENCE</scope>
    <source>
        <strain evidence="2">CCMP3105</strain>
    </source>
</reference>
<accession>A0A7S4S3B0</accession>
<protein>
    <submittedName>
        <fullName evidence="2">Uncharacterized protein</fullName>
    </submittedName>
</protein>
<feature type="compositionally biased region" description="Low complexity" evidence="1">
    <location>
        <begin position="52"/>
        <end position="69"/>
    </location>
</feature>
<feature type="region of interest" description="Disordered" evidence="1">
    <location>
        <begin position="47"/>
        <end position="101"/>
    </location>
</feature>
<gene>
    <name evidence="2" type="ORF">AMON00008_LOCUS44125</name>
</gene>
<evidence type="ECO:0000256" key="1">
    <source>
        <dbReference type="SAM" id="MobiDB-lite"/>
    </source>
</evidence>
<dbReference type="EMBL" id="HBNR01062577">
    <property type="protein sequence ID" value="CAE4632616.1"/>
    <property type="molecule type" value="Transcribed_RNA"/>
</dbReference>
<evidence type="ECO:0000313" key="2">
    <source>
        <dbReference type="EMBL" id="CAE4632616.1"/>
    </source>
</evidence>
<proteinExistence type="predicted"/>